<dbReference type="PROSITE" id="PS51986">
    <property type="entry name" value="GS_BETA_GRASP"/>
    <property type="match status" value="1"/>
</dbReference>
<name>A0A1I0DN56_9FIRM</name>
<dbReference type="Gene3D" id="1.20.120.1560">
    <property type="match status" value="1"/>
</dbReference>
<dbReference type="GO" id="GO:0006542">
    <property type="term" value="P:glutamine biosynthetic process"/>
    <property type="evidence" value="ECO:0007669"/>
    <property type="project" value="InterPro"/>
</dbReference>
<dbReference type="PANTHER" id="PTHR42974:SF1">
    <property type="entry name" value="TYPE-3 GLUTAMINE SYNTHETASE"/>
    <property type="match status" value="1"/>
</dbReference>
<dbReference type="InterPro" id="IPR022147">
    <property type="entry name" value="GSIII_N"/>
</dbReference>
<dbReference type="STRING" id="29364.SAMN04487772_11570"/>
<evidence type="ECO:0000259" key="4">
    <source>
        <dbReference type="PROSITE" id="PS51987"/>
    </source>
</evidence>
<proteinExistence type="inferred from homology"/>
<feature type="domain" description="GS beta-grasp" evidence="3">
    <location>
        <begin position="121"/>
        <end position="214"/>
    </location>
</feature>
<keyword evidence="6" id="KW-1185">Reference proteome</keyword>
<dbReference type="InterPro" id="IPR052725">
    <property type="entry name" value="GS_Type-3"/>
</dbReference>
<dbReference type="PROSITE" id="PS00181">
    <property type="entry name" value="GLNA_ATP"/>
    <property type="match status" value="1"/>
</dbReference>
<evidence type="ECO:0000256" key="2">
    <source>
        <dbReference type="RuleBase" id="RU000384"/>
    </source>
</evidence>
<evidence type="ECO:0000313" key="6">
    <source>
        <dbReference type="Proteomes" id="UP000199800"/>
    </source>
</evidence>
<dbReference type="Gene3D" id="3.30.590.10">
    <property type="entry name" value="Glutamine synthetase/guanido kinase, catalytic domain"/>
    <property type="match status" value="1"/>
</dbReference>
<feature type="domain" description="GS catalytic" evidence="4">
    <location>
        <begin position="219"/>
        <end position="650"/>
    </location>
</feature>
<dbReference type="AlphaFoldDB" id="A0A1I0DN56"/>
<dbReference type="Pfam" id="PF18318">
    <property type="entry name" value="Gln-synt_C-ter"/>
    <property type="match status" value="1"/>
</dbReference>
<dbReference type="InterPro" id="IPR014746">
    <property type="entry name" value="Gln_synth/guanido_kin_cat_dom"/>
</dbReference>
<dbReference type="Pfam" id="PF12437">
    <property type="entry name" value="GSIII_N"/>
    <property type="match status" value="1"/>
</dbReference>
<dbReference type="SUPFAM" id="SSF55931">
    <property type="entry name" value="Glutamine synthetase/guanido kinase"/>
    <property type="match status" value="1"/>
</dbReference>
<dbReference type="InterPro" id="IPR027303">
    <property type="entry name" value="Gln_synth_gly_rich_site"/>
</dbReference>
<evidence type="ECO:0000256" key="1">
    <source>
        <dbReference type="PROSITE-ProRule" id="PRU01330"/>
    </source>
</evidence>
<dbReference type="SMART" id="SM01230">
    <property type="entry name" value="Gln-synt_C"/>
    <property type="match status" value="1"/>
</dbReference>
<sequence>MFSILEDTFFSMVGKCADAEPIVHRRTKKREPQQASRTSFYTNTNSIDYHMEGWICIMEKNVIEQVFAVDVFNDAVMKERLPKPVYAKLKKTIENDEELDLDIAGAVAHAMKEWALERGATHYTHWFQPMTGITAEKHDSFIAPANEGGIMMEFSGKELVKGEPDASSFPSGGIRATFEARGYTAWDCTSPAFLKEDAAGVTLCIPTAFCAYTGEALDKKTPLLRSMEAISDQAVRVLKLFGHDEVQSVSCSVGPEQEYFLVDRDKYLQREDLIFTGRTLFGAMPPKGQELDDHYFGTLKERIAAFMKELNVELWKLGILAKTQHNEVAPAQHEMAPIYSTANIATDHNQLVMEIMKKVAKRHNLECLLHEKPFAGVNGSGKHDNWSLVTNTGKNLLDPGKTPHENIQFLLFLSAVIKAVDEHAGLLRLSASNPGNDHRLGANEAPPAIISMFLGEQLEDVVSQLIETGEATSSKQGGKLNIGVHTLPELKKDATDRNRTSPFAFTGNKFEFRMVASSMSIAGANTVLNTIVADVLSNMADTLEKADDFDTAVHDLIKKTLSDHQRVIFNGNGYANDWVAEAERRGLPNHKTMVDAIPELVTEKTISVFEKHHVLSKCELEARAEIHYEAYAKAINIEAKTMIEMAGKKYIPSVIKYVTGLAQSINSIKTACKEADCSVQTELLTQCSSLLAEAKKALTSLEAVTKQGGDMEEGAEQAVFFKDVVVKAMADLRAPIDTLEMLVDKAYWPVPSYGDLLFEV</sequence>
<evidence type="ECO:0000313" key="5">
    <source>
        <dbReference type="EMBL" id="SET33637.1"/>
    </source>
</evidence>
<evidence type="ECO:0000259" key="3">
    <source>
        <dbReference type="PROSITE" id="PS51986"/>
    </source>
</evidence>
<reference evidence="5 6" key="1">
    <citation type="submission" date="2016-10" db="EMBL/GenBank/DDBJ databases">
        <authorList>
            <person name="de Groot N.N."/>
        </authorList>
    </citation>
    <scope>NUCLEOTIDE SEQUENCE [LARGE SCALE GENOMIC DNA]</scope>
    <source>
        <strain evidence="5 6">DSM 1801</strain>
    </source>
</reference>
<dbReference type="InterPro" id="IPR008147">
    <property type="entry name" value="Gln_synt_N"/>
</dbReference>
<accession>A0A1I0DN56</accession>
<dbReference type="Proteomes" id="UP000199800">
    <property type="component" value="Unassembled WGS sequence"/>
</dbReference>
<dbReference type="Pfam" id="PF00120">
    <property type="entry name" value="Gln-synt_C"/>
    <property type="match status" value="1"/>
</dbReference>
<organism evidence="5 6">
    <name type="scientific">[Clostridium] polysaccharolyticum</name>
    <dbReference type="NCBI Taxonomy" id="29364"/>
    <lineage>
        <taxon>Bacteria</taxon>
        <taxon>Bacillati</taxon>
        <taxon>Bacillota</taxon>
        <taxon>Clostridia</taxon>
        <taxon>Lachnospirales</taxon>
        <taxon>Lachnospiraceae</taxon>
    </lineage>
</organism>
<comment type="similarity">
    <text evidence="1 2">Belongs to the glutamine synthetase family.</text>
</comment>
<dbReference type="InterPro" id="IPR040577">
    <property type="entry name" value="Gln-synt_C"/>
</dbReference>
<gene>
    <name evidence="5" type="ORF">SAMN04487772_11570</name>
</gene>
<protein>
    <submittedName>
        <fullName evidence="5">Glutamine synthetase</fullName>
    </submittedName>
</protein>
<dbReference type="EMBL" id="FOHN01000015">
    <property type="protein sequence ID" value="SET33637.1"/>
    <property type="molecule type" value="Genomic_DNA"/>
</dbReference>
<dbReference type="InterPro" id="IPR008146">
    <property type="entry name" value="Gln_synth_cat_dom"/>
</dbReference>
<dbReference type="PANTHER" id="PTHR42974">
    <property type="entry name" value="GLUTAMINE SYNTHETASE"/>
    <property type="match status" value="1"/>
</dbReference>
<dbReference type="PROSITE" id="PS51987">
    <property type="entry name" value="GS_CATALYTIC"/>
    <property type="match status" value="1"/>
</dbReference>
<dbReference type="GO" id="GO:0004356">
    <property type="term" value="F:glutamine synthetase activity"/>
    <property type="evidence" value="ECO:0007669"/>
    <property type="project" value="InterPro"/>
</dbReference>